<evidence type="ECO:0000313" key="3">
    <source>
        <dbReference type="Proteomes" id="UP001054945"/>
    </source>
</evidence>
<proteinExistence type="predicted"/>
<sequence length="88" mass="10049">MVTLPMIDIICHRLNKRKHELYSGCQFHPHPVSTKQQSLAFQNQRFAKENFCSCQSHFNEIETPGSVKTAGTHLSRHLSGPPSLKDFE</sequence>
<organism evidence="2 3">
    <name type="scientific">Caerostris extrusa</name>
    <name type="common">Bark spider</name>
    <name type="synonym">Caerostris bankana</name>
    <dbReference type="NCBI Taxonomy" id="172846"/>
    <lineage>
        <taxon>Eukaryota</taxon>
        <taxon>Metazoa</taxon>
        <taxon>Ecdysozoa</taxon>
        <taxon>Arthropoda</taxon>
        <taxon>Chelicerata</taxon>
        <taxon>Arachnida</taxon>
        <taxon>Araneae</taxon>
        <taxon>Araneomorphae</taxon>
        <taxon>Entelegynae</taxon>
        <taxon>Araneoidea</taxon>
        <taxon>Araneidae</taxon>
        <taxon>Caerostris</taxon>
    </lineage>
</organism>
<comment type="caution">
    <text evidence="2">The sequence shown here is derived from an EMBL/GenBank/DDBJ whole genome shotgun (WGS) entry which is preliminary data.</text>
</comment>
<dbReference type="EMBL" id="BPLR01010714">
    <property type="protein sequence ID" value="GIY41397.1"/>
    <property type="molecule type" value="Genomic_DNA"/>
</dbReference>
<evidence type="ECO:0000256" key="1">
    <source>
        <dbReference type="SAM" id="MobiDB-lite"/>
    </source>
</evidence>
<accession>A0AAV4T9I5</accession>
<protein>
    <submittedName>
        <fullName evidence="2">Uncharacterized protein</fullName>
    </submittedName>
</protein>
<dbReference type="Proteomes" id="UP001054945">
    <property type="component" value="Unassembled WGS sequence"/>
</dbReference>
<reference evidence="2 3" key="1">
    <citation type="submission" date="2021-06" db="EMBL/GenBank/DDBJ databases">
        <title>Caerostris extrusa draft genome.</title>
        <authorList>
            <person name="Kono N."/>
            <person name="Arakawa K."/>
        </authorList>
    </citation>
    <scope>NUCLEOTIDE SEQUENCE [LARGE SCALE GENOMIC DNA]</scope>
</reference>
<name>A0AAV4T9I5_CAEEX</name>
<feature type="region of interest" description="Disordered" evidence="1">
    <location>
        <begin position="65"/>
        <end position="88"/>
    </location>
</feature>
<keyword evidence="3" id="KW-1185">Reference proteome</keyword>
<dbReference type="AlphaFoldDB" id="A0AAV4T9I5"/>
<gene>
    <name evidence="2" type="ORF">CEXT_514451</name>
</gene>
<evidence type="ECO:0000313" key="2">
    <source>
        <dbReference type="EMBL" id="GIY41397.1"/>
    </source>
</evidence>